<name>A0A1M7TAE4_9BURK</name>
<dbReference type="OrthoDB" id="196472at2"/>
<feature type="domain" description="Cytochrome b561 bacterial/Ni-hydrogenase" evidence="7">
    <location>
        <begin position="26"/>
        <end position="196"/>
    </location>
</feature>
<dbReference type="Gene3D" id="1.20.950.20">
    <property type="entry name" value="Transmembrane di-heme cytochromes, Chain C"/>
    <property type="match status" value="1"/>
</dbReference>
<keyword evidence="2" id="KW-1003">Cell membrane</keyword>
<keyword evidence="3 6" id="KW-0812">Transmembrane</keyword>
<sequence>MNKRAVIEELVQPAVAVAPPRKRILVWDLPTRVFHWSLVAAVTVALITGEIGGDWMPVHGKAGLAIVGLVTFRLVWGVIGATHARFASFAPTLSSLRAYLRGRWKGQGHNPLGALSVFALLLLLAAQVGTGLFGTDEISFSGPLASLVEEATSLRLTGWHQKLTYLLFALLAVHVLAIAVYLVLKKDNLVKPMVTGWKEVHHGVSARPGSWPALVIALAAAAAAVYFASGTH</sequence>
<dbReference type="InterPro" id="IPR051542">
    <property type="entry name" value="Hydrogenase_cytochrome"/>
</dbReference>
<keyword evidence="9" id="KW-1185">Reference proteome</keyword>
<gene>
    <name evidence="8" type="ORF">SAMN05192549_11226</name>
</gene>
<dbReference type="PANTHER" id="PTHR30485">
    <property type="entry name" value="NI/FE-HYDROGENASE 1 B-TYPE CYTOCHROME SUBUNIT"/>
    <property type="match status" value="1"/>
</dbReference>
<dbReference type="GO" id="GO:0009055">
    <property type="term" value="F:electron transfer activity"/>
    <property type="evidence" value="ECO:0007669"/>
    <property type="project" value="InterPro"/>
</dbReference>
<dbReference type="Proteomes" id="UP000184339">
    <property type="component" value="Unassembled WGS sequence"/>
</dbReference>
<evidence type="ECO:0000256" key="3">
    <source>
        <dbReference type="ARBA" id="ARBA00022692"/>
    </source>
</evidence>
<dbReference type="PANTHER" id="PTHR30485:SF2">
    <property type="entry name" value="BLL0597 PROTEIN"/>
    <property type="match status" value="1"/>
</dbReference>
<evidence type="ECO:0000256" key="6">
    <source>
        <dbReference type="SAM" id="Phobius"/>
    </source>
</evidence>
<dbReference type="GO" id="GO:0005886">
    <property type="term" value="C:plasma membrane"/>
    <property type="evidence" value="ECO:0007669"/>
    <property type="project" value="UniProtKB-SubCell"/>
</dbReference>
<dbReference type="InterPro" id="IPR016174">
    <property type="entry name" value="Di-haem_cyt_TM"/>
</dbReference>
<accession>A0A1M7TAE4</accession>
<comment type="subcellular location">
    <subcellularLocation>
        <location evidence="1">Cell membrane</location>
        <topology evidence="1">Multi-pass membrane protein</topology>
    </subcellularLocation>
</comment>
<evidence type="ECO:0000259" key="7">
    <source>
        <dbReference type="Pfam" id="PF01292"/>
    </source>
</evidence>
<dbReference type="STRING" id="551987.SAMN05192549_11226"/>
<keyword evidence="5 6" id="KW-0472">Membrane</keyword>
<proteinExistence type="predicted"/>
<keyword evidence="4 6" id="KW-1133">Transmembrane helix</keyword>
<protein>
    <submittedName>
        <fullName evidence="8">Cytochrome b</fullName>
    </submittedName>
</protein>
<dbReference type="RefSeq" id="WP_084560311.1">
    <property type="nucleotide sequence ID" value="NZ_FRCX01000012.1"/>
</dbReference>
<evidence type="ECO:0000256" key="5">
    <source>
        <dbReference type="ARBA" id="ARBA00023136"/>
    </source>
</evidence>
<dbReference type="InterPro" id="IPR011577">
    <property type="entry name" value="Cyt_b561_bac/Ni-Hgenase"/>
</dbReference>
<feature type="transmembrane region" description="Helical" evidence="6">
    <location>
        <begin position="58"/>
        <end position="76"/>
    </location>
</feature>
<feature type="transmembrane region" description="Helical" evidence="6">
    <location>
        <begin position="112"/>
        <end position="134"/>
    </location>
</feature>
<evidence type="ECO:0000313" key="8">
    <source>
        <dbReference type="EMBL" id="SHN67684.1"/>
    </source>
</evidence>
<dbReference type="GO" id="GO:0020037">
    <property type="term" value="F:heme binding"/>
    <property type="evidence" value="ECO:0007669"/>
    <property type="project" value="TreeGrafter"/>
</dbReference>
<organism evidence="8 9">
    <name type="scientific">Duganella sacchari</name>
    <dbReference type="NCBI Taxonomy" id="551987"/>
    <lineage>
        <taxon>Bacteria</taxon>
        <taxon>Pseudomonadati</taxon>
        <taxon>Pseudomonadota</taxon>
        <taxon>Betaproteobacteria</taxon>
        <taxon>Burkholderiales</taxon>
        <taxon>Oxalobacteraceae</taxon>
        <taxon>Telluria group</taxon>
        <taxon>Duganella</taxon>
    </lineage>
</organism>
<evidence type="ECO:0000256" key="2">
    <source>
        <dbReference type="ARBA" id="ARBA00022475"/>
    </source>
</evidence>
<evidence type="ECO:0000313" key="9">
    <source>
        <dbReference type="Proteomes" id="UP000184339"/>
    </source>
</evidence>
<evidence type="ECO:0000256" key="1">
    <source>
        <dbReference type="ARBA" id="ARBA00004651"/>
    </source>
</evidence>
<feature type="transmembrane region" description="Helical" evidence="6">
    <location>
        <begin position="33"/>
        <end position="51"/>
    </location>
</feature>
<feature type="transmembrane region" description="Helical" evidence="6">
    <location>
        <begin position="211"/>
        <end position="229"/>
    </location>
</feature>
<reference evidence="9" key="1">
    <citation type="submission" date="2016-11" db="EMBL/GenBank/DDBJ databases">
        <authorList>
            <person name="Varghese N."/>
            <person name="Submissions S."/>
        </authorList>
    </citation>
    <scope>NUCLEOTIDE SEQUENCE [LARGE SCALE GENOMIC DNA]</scope>
    <source>
        <strain evidence="9">Sac-22</strain>
    </source>
</reference>
<dbReference type="AlphaFoldDB" id="A0A1M7TAE4"/>
<feature type="transmembrane region" description="Helical" evidence="6">
    <location>
        <begin position="163"/>
        <end position="184"/>
    </location>
</feature>
<dbReference type="GO" id="GO:0022904">
    <property type="term" value="P:respiratory electron transport chain"/>
    <property type="evidence" value="ECO:0007669"/>
    <property type="project" value="InterPro"/>
</dbReference>
<dbReference type="SUPFAM" id="SSF81342">
    <property type="entry name" value="Transmembrane di-heme cytochromes"/>
    <property type="match status" value="1"/>
</dbReference>
<dbReference type="Pfam" id="PF01292">
    <property type="entry name" value="Ni_hydr_CYTB"/>
    <property type="match status" value="1"/>
</dbReference>
<dbReference type="EMBL" id="FRCX01000012">
    <property type="protein sequence ID" value="SHN67684.1"/>
    <property type="molecule type" value="Genomic_DNA"/>
</dbReference>
<evidence type="ECO:0000256" key="4">
    <source>
        <dbReference type="ARBA" id="ARBA00022989"/>
    </source>
</evidence>